<evidence type="ECO:0000256" key="2">
    <source>
        <dbReference type="SAM" id="Phobius"/>
    </source>
</evidence>
<organism evidence="4 5">
    <name type="scientific">Galerina marginata (strain CBS 339.88)</name>
    <dbReference type="NCBI Taxonomy" id="685588"/>
    <lineage>
        <taxon>Eukaryota</taxon>
        <taxon>Fungi</taxon>
        <taxon>Dikarya</taxon>
        <taxon>Basidiomycota</taxon>
        <taxon>Agaricomycotina</taxon>
        <taxon>Agaricomycetes</taxon>
        <taxon>Agaricomycetidae</taxon>
        <taxon>Agaricales</taxon>
        <taxon>Agaricineae</taxon>
        <taxon>Strophariaceae</taxon>
        <taxon>Galerina</taxon>
    </lineage>
</organism>
<gene>
    <name evidence="4" type="ORF">GALMADRAFT_256619</name>
</gene>
<evidence type="ECO:0000313" key="4">
    <source>
        <dbReference type="EMBL" id="KDR68768.1"/>
    </source>
</evidence>
<feature type="compositionally biased region" description="Pro residues" evidence="1">
    <location>
        <begin position="295"/>
        <end position="308"/>
    </location>
</feature>
<feature type="compositionally biased region" description="Basic and acidic residues" evidence="1">
    <location>
        <begin position="456"/>
        <end position="474"/>
    </location>
</feature>
<feature type="signal peptide" evidence="3">
    <location>
        <begin position="1"/>
        <end position="18"/>
    </location>
</feature>
<accession>A0A067SPQ5</accession>
<dbReference type="Gene3D" id="1.20.5.510">
    <property type="entry name" value="Single helix bin"/>
    <property type="match status" value="1"/>
</dbReference>
<dbReference type="OrthoDB" id="2796893at2759"/>
<name>A0A067SPQ5_GALM3</name>
<dbReference type="HOGENOM" id="CLU_048916_0_0_1"/>
<keyword evidence="2" id="KW-0812">Transmembrane</keyword>
<dbReference type="Proteomes" id="UP000027222">
    <property type="component" value="Unassembled WGS sequence"/>
</dbReference>
<feature type="chain" id="PRO_5001649062" evidence="3">
    <location>
        <begin position="19"/>
        <end position="474"/>
    </location>
</feature>
<dbReference type="AlphaFoldDB" id="A0A067SPQ5"/>
<protein>
    <submittedName>
        <fullName evidence="4">Uncharacterized protein</fullName>
    </submittedName>
</protein>
<proteinExistence type="predicted"/>
<sequence>MLPIVFSILAASMALARGSLLLPRTIQSPATCTLDFSWMDNAENDSPCQVAAQVNAICNGGNWIVPALNASFHYALPDPASGTATFCTCSWASYNLISACTICQNQEFASENVQFTVYTANCAGKLSNTYFPSNITLPSGVAIPAWAGTDPSTWTNGLFNVSAAKATAAKDQPDLLGTTQTKGKKSSNVGAIVGGVIGGLVVIAAAAAVAFYMLRRQRQAPRPGPPHSISEKPLHMRSISDVTTNSGFQQGYTTLSSTPLNHPASPTIMTHNTSIRSVPYFSSVVGSTVPHGTASPPPGRQAGSPPPANREDIIEPFTSPPSNNHNHADRKQSNGAFPVYDPPTAPPMRMEISRPITPTQRTRFNPPAYEESTPDRSGTGTPTRPPHRGKQPSSDTTHSMTSTGHAQRPAVDHSPNSSASGMANIVGQMGIAPSGAQTGGNAIPQGHGRQASASVSRDEKRKPTEESFSARDIA</sequence>
<keyword evidence="2" id="KW-1133">Transmembrane helix</keyword>
<feature type="compositionally biased region" description="Polar residues" evidence="1">
    <location>
        <begin position="391"/>
        <end position="405"/>
    </location>
</feature>
<feature type="region of interest" description="Disordered" evidence="1">
    <location>
        <begin position="288"/>
        <end position="474"/>
    </location>
</feature>
<feature type="compositionally biased region" description="Polar residues" evidence="1">
    <location>
        <begin position="244"/>
        <end position="260"/>
    </location>
</feature>
<evidence type="ECO:0000313" key="5">
    <source>
        <dbReference type="Proteomes" id="UP000027222"/>
    </source>
</evidence>
<feature type="region of interest" description="Disordered" evidence="1">
    <location>
        <begin position="244"/>
        <end position="270"/>
    </location>
</feature>
<keyword evidence="3" id="KW-0732">Signal</keyword>
<evidence type="ECO:0000256" key="1">
    <source>
        <dbReference type="SAM" id="MobiDB-lite"/>
    </source>
</evidence>
<evidence type="ECO:0000256" key="3">
    <source>
        <dbReference type="SAM" id="SignalP"/>
    </source>
</evidence>
<keyword evidence="2" id="KW-0472">Membrane</keyword>
<dbReference type="STRING" id="685588.A0A067SPQ5"/>
<reference evidence="5" key="1">
    <citation type="journal article" date="2014" name="Proc. Natl. Acad. Sci. U.S.A.">
        <title>Extensive sampling of basidiomycete genomes demonstrates inadequacy of the white-rot/brown-rot paradigm for wood decay fungi.</title>
        <authorList>
            <person name="Riley R."/>
            <person name="Salamov A.A."/>
            <person name="Brown D.W."/>
            <person name="Nagy L.G."/>
            <person name="Floudas D."/>
            <person name="Held B.W."/>
            <person name="Levasseur A."/>
            <person name="Lombard V."/>
            <person name="Morin E."/>
            <person name="Otillar R."/>
            <person name="Lindquist E.A."/>
            <person name="Sun H."/>
            <person name="LaButti K.M."/>
            <person name="Schmutz J."/>
            <person name="Jabbour D."/>
            <person name="Luo H."/>
            <person name="Baker S.E."/>
            <person name="Pisabarro A.G."/>
            <person name="Walton J.D."/>
            <person name="Blanchette R.A."/>
            <person name="Henrissat B."/>
            <person name="Martin F."/>
            <person name="Cullen D."/>
            <person name="Hibbett D.S."/>
            <person name="Grigoriev I.V."/>
        </authorList>
    </citation>
    <scope>NUCLEOTIDE SEQUENCE [LARGE SCALE GENOMIC DNA]</scope>
    <source>
        <strain evidence="5">CBS 339.88</strain>
    </source>
</reference>
<keyword evidence="5" id="KW-1185">Reference proteome</keyword>
<dbReference type="EMBL" id="KL142406">
    <property type="protein sequence ID" value="KDR68768.1"/>
    <property type="molecule type" value="Genomic_DNA"/>
</dbReference>
<feature type="transmembrane region" description="Helical" evidence="2">
    <location>
        <begin position="189"/>
        <end position="214"/>
    </location>
</feature>